<evidence type="ECO:0000313" key="4">
    <source>
        <dbReference type="EMBL" id="BAL54223.1"/>
    </source>
</evidence>
<feature type="domain" description="Leucine-binding protein" evidence="3">
    <location>
        <begin position="44"/>
        <end position="373"/>
    </location>
</feature>
<proteinExistence type="inferred from homology"/>
<dbReference type="EMBL" id="AP011682">
    <property type="protein sequence ID" value="BAL54223.1"/>
    <property type="molecule type" value="Genomic_DNA"/>
</dbReference>
<reference evidence="4" key="2">
    <citation type="journal article" date="2012" name="PLoS ONE">
        <title>A Deeply Branching Thermophilic Bacterium with an Ancient Acetyl-CoA Pathway Dominates a Subsurface Ecosystem.</title>
        <authorList>
            <person name="Takami H."/>
            <person name="Noguchi H."/>
            <person name="Takaki Y."/>
            <person name="Uchiyama I."/>
            <person name="Toyoda A."/>
            <person name="Nishi S."/>
            <person name="Chee G.-J."/>
            <person name="Arai W."/>
            <person name="Nunoura T."/>
            <person name="Itoh T."/>
            <person name="Hattori M."/>
            <person name="Takai K."/>
        </authorList>
    </citation>
    <scope>NUCLEOTIDE SEQUENCE</scope>
</reference>
<comment type="similarity">
    <text evidence="1">Belongs to the leucine-binding protein family.</text>
</comment>
<keyword evidence="2" id="KW-0732">Signal</keyword>
<dbReference type="CDD" id="cd06345">
    <property type="entry name" value="PBP1_ABC_ligand_binding-like"/>
    <property type="match status" value="1"/>
</dbReference>
<dbReference type="SUPFAM" id="SSF53822">
    <property type="entry name" value="Periplasmic binding protein-like I"/>
    <property type="match status" value="1"/>
</dbReference>
<reference evidence="4" key="1">
    <citation type="journal article" date="2005" name="Environ. Microbiol.">
        <title>Genetic and functional properties of uncultivated thermophilic crenarchaeotes from a subsurface gold mine as revealed by analysis of genome fragments.</title>
        <authorList>
            <person name="Nunoura T."/>
            <person name="Hirayama H."/>
            <person name="Takami H."/>
            <person name="Oida H."/>
            <person name="Nishi S."/>
            <person name="Shimamura S."/>
            <person name="Suzuki Y."/>
            <person name="Inagaki F."/>
            <person name="Takai K."/>
            <person name="Nealson K.H."/>
            <person name="Horikoshi K."/>
        </authorList>
    </citation>
    <scope>NUCLEOTIDE SEQUENCE</scope>
</reference>
<sequence>MKYRTRMWFQTVGLAIAALVFLGPLTAQTQQTIRIGVAAGLEIANGRDTLRGAQLAVEEINAAGGVMGRKIELVVGDMKTEGDGELARRVYQDLASKVDAVVGFFRSEAVLAVLPDIPRMKKPLLITGATSLATDQVPTNYDNYKYVFRPMINTFSLVGDTLRFAGDYVAELVNRGVLPNRKVVLVNEDLSSGNLFMSLIGPRLGQLGFEILNVKKLAVGTKDLAPLMTELQNSGAAIVFTFFSDPGLATVFTKTWAETKTKVAVFGINVLLQDDVSVRELKGAGTGYVIADFSADAPVTPKTKAFFSTFQKKYGVRPIYTAGITYDSIYLLAEAIKKANGQTDADSLVKALESFNSYDSAYIGAGGPYSFYPVTGFNPREKIKLTTASGDLEFDNCLPAGITTLCFKNPHDVRWGFNRLKDKPTAFDGLRAVWTQIGPLGADGAFDRQLLYPGEFSDKPDDPYSLYQLPPHMK</sequence>
<dbReference type="Gene3D" id="3.40.50.2300">
    <property type="match status" value="2"/>
</dbReference>
<evidence type="ECO:0000256" key="1">
    <source>
        <dbReference type="ARBA" id="ARBA00010062"/>
    </source>
</evidence>
<name>H5SDI7_9BACT</name>
<protein>
    <submittedName>
        <fullName evidence="4">Branched-chain amino acid transport system substrate-binding protein</fullName>
    </submittedName>
</protein>
<dbReference type="Pfam" id="PF13458">
    <property type="entry name" value="Peripla_BP_6"/>
    <property type="match status" value="1"/>
</dbReference>
<gene>
    <name evidence="4" type="ORF">HGMM_F13G06C06</name>
</gene>
<evidence type="ECO:0000256" key="2">
    <source>
        <dbReference type="ARBA" id="ARBA00022729"/>
    </source>
</evidence>
<dbReference type="PANTHER" id="PTHR30483:SF6">
    <property type="entry name" value="PERIPLASMIC BINDING PROTEIN OF ABC TRANSPORTER FOR NATURAL AMINO ACIDS"/>
    <property type="match status" value="1"/>
</dbReference>
<dbReference type="InterPro" id="IPR028081">
    <property type="entry name" value="Leu-bd"/>
</dbReference>
<organism evidence="4">
    <name type="scientific">uncultured Acetothermia bacterium</name>
    <dbReference type="NCBI Taxonomy" id="236499"/>
    <lineage>
        <taxon>Bacteria</taxon>
        <taxon>Candidatus Bipolaricaulota</taxon>
        <taxon>environmental samples</taxon>
    </lineage>
</organism>
<dbReference type="InterPro" id="IPR028082">
    <property type="entry name" value="Peripla_BP_I"/>
</dbReference>
<dbReference type="AlphaFoldDB" id="H5SDI7"/>
<accession>H5SDI7</accession>
<dbReference type="InterPro" id="IPR051010">
    <property type="entry name" value="BCAA_transport"/>
</dbReference>
<evidence type="ECO:0000259" key="3">
    <source>
        <dbReference type="Pfam" id="PF13458"/>
    </source>
</evidence>
<dbReference type="PANTHER" id="PTHR30483">
    <property type="entry name" value="LEUCINE-SPECIFIC-BINDING PROTEIN"/>
    <property type="match status" value="1"/>
</dbReference>